<sequence>MGLAHQFQLVSLVSSSYQRRGSPFLMFPCTRMFLQWIPRTRHLEVNMSEITKFDLWRNGILIDQNQAQKGALPHHIDGLRNALLDYGRDTPEHLEFQSTDDESRRLNDIAKALNVYESERASFNFRLTQLKDMKRKAEKLDEDGDCNWEPFFLKYFFDTLLYQTGKADEESDSIYYYTQYLKCSTSLSRLWSLFKQEGFRQEDRRALPLPKPDWVSSYTVYNIPKDSIQENLSYGKLQHLAQHGLESDASCALASEKRATYPDRDWVCFPWLIVQHGKPGGTETQCHHEAANASTAAVMMLERLCKPLPAGIQGKANEHVPPVVAITTVKKMARVWITYSCKPSVDDAAKFRMMCIWKGDMTAILDLIKFSAILCNAHKWALREQRPRISGFIDLWKARYPMGSRSTTKQEEPKTLPEPKTGTTIGTGSKPLPVDNMKSRERDRLLDLLEVYQGILKDDWQERQRLTAQVDEMRQRLWDLTERRGSRNPSSPPSQPVQQTGSPQSSLNGKSTAAKPTPTPPQPQFSTALNSSSKPNRLVLLPRRRPLATAKQKTKSPQVSSVRPEIFGKGIRVPWASHPGRNILVRLPKPPPMTSKTTTDRNPIYKLPMSALTQTVIPDTRFPVVGGQPHAPTKLDTPSKPATPGNPSGTAPGQDKEEAVLQTASMTNTTSNLQSAAGDADLFQTGSSTTSIFSTGDKPAVSQNLPKFSSAMPLTEPPSKGEQIAPASQILPNSSSATPLPKVDQSAPVSENLPKFNFAGPLPEVQQAAPKFDFVPLPAAKDRTLGFTSALSPSPPTEKDKAPASSSIFFSSSFMAKDDTHGSTASARFSIPSVTKEKDNKTAGSSSAPFSTSAKSNSKRTFRTGFKKSTTSQPSR</sequence>
<feature type="region of interest" description="Disordered" evidence="1">
    <location>
        <begin position="582"/>
        <end position="602"/>
    </location>
</feature>
<evidence type="ECO:0000256" key="1">
    <source>
        <dbReference type="SAM" id="MobiDB-lite"/>
    </source>
</evidence>
<feature type="region of interest" description="Disordered" evidence="1">
    <location>
        <begin position="621"/>
        <end position="656"/>
    </location>
</feature>
<gene>
    <name evidence="2" type="ORF">N657DRAFT_248054</name>
</gene>
<feature type="region of interest" description="Disordered" evidence="1">
    <location>
        <begin position="690"/>
        <end position="724"/>
    </location>
</feature>
<reference evidence="2" key="2">
    <citation type="submission" date="2023-05" db="EMBL/GenBank/DDBJ databases">
        <authorList>
            <consortium name="Lawrence Berkeley National Laboratory"/>
            <person name="Steindorff A."/>
            <person name="Hensen N."/>
            <person name="Bonometti L."/>
            <person name="Westerberg I."/>
            <person name="Brannstrom I.O."/>
            <person name="Guillou S."/>
            <person name="Cros-Aarteil S."/>
            <person name="Calhoun S."/>
            <person name="Haridas S."/>
            <person name="Kuo A."/>
            <person name="Mondo S."/>
            <person name="Pangilinan J."/>
            <person name="Riley R."/>
            <person name="Labutti K."/>
            <person name="Andreopoulos B."/>
            <person name="Lipzen A."/>
            <person name="Chen C."/>
            <person name="Yanf M."/>
            <person name="Daum C."/>
            <person name="Ng V."/>
            <person name="Clum A."/>
            <person name="Ohm R."/>
            <person name="Martin F."/>
            <person name="Silar P."/>
            <person name="Natvig D."/>
            <person name="Lalanne C."/>
            <person name="Gautier V."/>
            <person name="Ament-Velasquez S.L."/>
            <person name="Kruys A."/>
            <person name="Hutchinson M.I."/>
            <person name="Powell A.J."/>
            <person name="Barry K."/>
            <person name="Miller A.N."/>
            <person name="Grigoriev I.V."/>
            <person name="Debuchy R."/>
            <person name="Gladieux P."/>
            <person name="Thoren M.H."/>
            <person name="Johannesson H."/>
        </authorList>
    </citation>
    <scope>NUCLEOTIDE SEQUENCE</scope>
    <source>
        <strain evidence="2">CBS 731.68</strain>
    </source>
</reference>
<dbReference type="RefSeq" id="XP_062643500.1">
    <property type="nucleotide sequence ID" value="XM_062786422.1"/>
</dbReference>
<dbReference type="GeneID" id="87823188"/>
<feature type="compositionally biased region" description="Polar residues" evidence="1">
    <location>
        <begin position="867"/>
        <end position="876"/>
    </location>
</feature>
<feature type="compositionally biased region" description="Low complexity" evidence="1">
    <location>
        <begin position="496"/>
        <end position="506"/>
    </location>
</feature>
<accession>A0AAN6TS82</accession>
<evidence type="ECO:0000313" key="2">
    <source>
        <dbReference type="EMBL" id="KAK4119727.1"/>
    </source>
</evidence>
<name>A0AAN6TS82_9PEZI</name>
<dbReference type="EMBL" id="MU853245">
    <property type="protein sequence ID" value="KAK4119727.1"/>
    <property type="molecule type" value="Genomic_DNA"/>
</dbReference>
<dbReference type="AlphaFoldDB" id="A0AAN6TS82"/>
<comment type="caution">
    <text evidence="2">The sequence shown here is derived from an EMBL/GenBank/DDBJ whole genome shotgun (WGS) entry which is preliminary data.</text>
</comment>
<feature type="compositionally biased region" description="Polar residues" evidence="1">
    <location>
        <begin position="525"/>
        <end position="535"/>
    </location>
</feature>
<keyword evidence="3" id="KW-1185">Reference proteome</keyword>
<feature type="compositionally biased region" description="Basic residues" evidence="1">
    <location>
        <begin position="857"/>
        <end position="866"/>
    </location>
</feature>
<feature type="region of interest" description="Disordered" evidence="1">
    <location>
        <begin position="817"/>
        <end position="876"/>
    </location>
</feature>
<protein>
    <submittedName>
        <fullName evidence="2">Uncharacterized protein</fullName>
    </submittedName>
</protein>
<proteinExistence type="predicted"/>
<feature type="compositionally biased region" description="Basic and acidic residues" evidence="1">
    <location>
        <begin position="408"/>
        <end position="417"/>
    </location>
</feature>
<organism evidence="2 3">
    <name type="scientific">Parathielavia appendiculata</name>
    <dbReference type="NCBI Taxonomy" id="2587402"/>
    <lineage>
        <taxon>Eukaryota</taxon>
        <taxon>Fungi</taxon>
        <taxon>Dikarya</taxon>
        <taxon>Ascomycota</taxon>
        <taxon>Pezizomycotina</taxon>
        <taxon>Sordariomycetes</taxon>
        <taxon>Sordariomycetidae</taxon>
        <taxon>Sordariales</taxon>
        <taxon>Chaetomiaceae</taxon>
        <taxon>Parathielavia</taxon>
    </lineage>
</organism>
<dbReference type="Proteomes" id="UP001302602">
    <property type="component" value="Unassembled WGS sequence"/>
</dbReference>
<feature type="region of interest" description="Disordered" evidence="1">
    <location>
        <begin position="403"/>
        <end position="438"/>
    </location>
</feature>
<reference evidence="2" key="1">
    <citation type="journal article" date="2023" name="Mol. Phylogenet. Evol.">
        <title>Genome-scale phylogeny and comparative genomics of the fungal order Sordariales.</title>
        <authorList>
            <person name="Hensen N."/>
            <person name="Bonometti L."/>
            <person name="Westerberg I."/>
            <person name="Brannstrom I.O."/>
            <person name="Guillou S."/>
            <person name="Cros-Aarteil S."/>
            <person name="Calhoun S."/>
            <person name="Haridas S."/>
            <person name="Kuo A."/>
            <person name="Mondo S."/>
            <person name="Pangilinan J."/>
            <person name="Riley R."/>
            <person name="LaButti K."/>
            <person name="Andreopoulos B."/>
            <person name="Lipzen A."/>
            <person name="Chen C."/>
            <person name="Yan M."/>
            <person name="Daum C."/>
            <person name="Ng V."/>
            <person name="Clum A."/>
            <person name="Steindorff A."/>
            <person name="Ohm R.A."/>
            <person name="Martin F."/>
            <person name="Silar P."/>
            <person name="Natvig D.O."/>
            <person name="Lalanne C."/>
            <person name="Gautier V."/>
            <person name="Ament-Velasquez S.L."/>
            <person name="Kruys A."/>
            <person name="Hutchinson M.I."/>
            <person name="Powell A.J."/>
            <person name="Barry K."/>
            <person name="Miller A.N."/>
            <person name="Grigoriev I.V."/>
            <person name="Debuchy R."/>
            <person name="Gladieux P."/>
            <person name="Hiltunen Thoren M."/>
            <person name="Johannesson H."/>
        </authorList>
    </citation>
    <scope>NUCLEOTIDE SEQUENCE</scope>
    <source>
        <strain evidence="2">CBS 731.68</strain>
    </source>
</reference>
<feature type="region of interest" description="Disordered" evidence="1">
    <location>
        <begin position="481"/>
        <end position="561"/>
    </location>
</feature>
<feature type="compositionally biased region" description="Low complexity" evidence="1">
    <location>
        <begin position="843"/>
        <end position="856"/>
    </location>
</feature>
<evidence type="ECO:0000313" key="3">
    <source>
        <dbReference type="Proteomes" id="UP001302602"/>
    </source>
</evidence>